<accession>A0A0J6E4H8</accession>
<dbReference type="OrthoDB" id="2085436at2"/>
<proteinExistence type="predicted"/>
<reference evidence="2 4" key="1">
    <citation type="journal article" date="2015" name="Int. J. Syst. Evol. Microbiol.">
        <title>Bacillus glycinifermentans sp. nov., isolated from fermented soybean paste.</title>
        <authorList>
            <person name="Kim S.J."/>
            <person name="Dunlap C.A."/>
            <person name="Kwon S.W."/>
            <person name="Rooney A.P."/>
        </authorList>
    </citation>
    <scope>NUCLEOTIDE SEQUENCE [LARGE SCALE GENOMIC DNA]</scope>
    <source>
        <strain evidence="2 4">GO-13</strain>
    </source>
</reference>
<keyword evidence="5" id="KW-1185">Reference proteome</keyword>
<reference evidence="2" key="2">
    <citation type="submission" date="2015-10" db="EMBL/GenBank/DDBJ databases">
        <authorList>
            <person name="Gilbert D.G."/>
        </authorList>
    </citation>
    <scope>NUCLEOTIDE SEQUENCE</scope>
    <source>
        <strain evidence="2">GO-13</strain>
    </source>
</reference>
<sequence length="100" mass="11404">MQSVEHEDFIMDVPANLFRGIESVGGRLKLTSESLSFASHGVNIQNKPLDIKIQDIAKVEKRNTFLVVPNGLKVVLKNQQEYKFVVAKRQEFLNHLENLL</sequence>
<comment type="caution">
    <text evidence="2">The sequence shown here is derived from an EMBL/GenBank/DDBJ whole genome shotgun (WGS) entry which is preliminary data.</text>
</comment>
<dbReference type="Proteomes" id="UP000036168">
    <property type="component" value="Unassembled WGS sequence"/>
</dbReference>
<evidence type="ECO:0000259" key="1">
    <source>
        <dbReference type="Pfam" id="PF02893"/>
    </source>
</evidence>
<dbReference type="RefSeq" id="WP_048356159.1">
    <property type="nucleotide sequence ID" value="NZ_CP023481.1"/>
</dbReference>
<dbReference type="EMBL" id="JARRTL010000090">
    <property type="protein sequence ID" value="MEC0488129.1"/>
    <property type="molecule type" value="Genomic_DNA"/>
</dbReference>
<accession>A0A0J6EP78</accession>
<organism evidence="2 4">
    <name type="scientific">Bacillus glycinifermentans</name>
    <dbReference type="NCBI Taxonomy" id="1664069"/>
    <lineage>
        <taxon>Bacteria</taxon>
        <taxon>Bacillati</taxon>
        <taxon>Bacillota</taxon>
        <taxon>Bacilli</taxon>
        <taxon>Bacillales</taxon>
        <taxon>Bacillaceae</taxon>
        <taxon>Bacillus</taxon>
    </lineage>
</organism>
<evidence type="ECO:0000313" key="5">
    <source>
        <dbReference type="Proteomes" id="UP001341297"/>
    </source>
</evidence>
<evidence type="ECO:0000313" key="4">
    <source>
        <dbReference type="Proteomes" id="UP000036168"/>
    </source>
</evidence>
<name>A0A0J6E4H8_9BACI</name>
<dbReference type="InterPro" id="IPR011993">
    <property type="entry name" value="PH-like_dom_sf"/>
</dbReference>
<evidence type="ECO:0000313" key="2">
    <source>
        <dbReference type="EMBL" id="KRT88709.1"/>
    </source>
</evidence>
<dbReference type="AlphaFoldDB" id="A0A0J6E4H8"/>
<dbReference type="Gene3D" id="2.30.29.30">
    <property type="entry name" value="Pleckstrin-homology domain (PH domain)/Phosphotyrosine-binding domain (PTB)"/>
    <property type="match status" value="1"/>
</dbReference>
<dbReference type="PATRIC" id="fig|1664069.3.peg.3385"/>
<gene>
    <name evidence="2" type="ORF">AB447_224575</name>
    <name evidence="3" type="ORF">P8828_25715</name>
</gene>
<protein>
    <submittedName>
        <fullName evidence="3">GRAM domain-containing protein</fullName>
    </submittedName>
</protein>
<dbReference type="EMBL" id="LECW02000059">
    <property type="protein sequence ID" value="KRT88709.1"/>
    <property type="molecule type" value="Genomic_DNA"/>
</dbReference>
<dbReference type="InterPro" id="IPR004182">
    <property type="entry name" value="GRAM"/>
</dbReference>
<evidence type="ECO:0000313" key="3">
    <source>
        <dbReference type="EMBL" id="MEC0488129.1"/>
    </source>
</evidence>
<feature type="domain" description="GRAM" evidence="1">
    <location>
        <begin position="6"/>
        <end position="85"/>
    </location>
</feature>
<dbReference type="Proteomes" id="UP001341297">
    <property type="component" value="Unassembled WGS sequence"/>
</dbReference>
<dbReference type="Pfam" id="PF02893">
    <property type="entry name" value="GRAM"/>
    <property type="match status" value="1"/>
</dbReference>
<reference evidence="3 5" key="3">
    <citation type="submission" date="2023-03" db="EMBL/GenBank/DDBJ databases">
        <title>Agriculturally important microbes genome sequencing.</title>
        <authorList>
            <person name="Dunlap C."/>
        </authorList>
    </citation>
    <scope>NUCLEOTIDE SEQUENCE [LARGE SCALE GENOMIC DNA]</scope>
    <source>
        <strain evidence="3 5">CBP-3203</strain>
    </source>
</reference>